<sequence>MEILPPPAFGDPLASAHPSPETLKLLQLRRSTPAKTLGEPGPTPEAVSALLTIASRVPDHRQVEPFRFVLMMGEGRAAFAETLKIAVGKGERAEDARGKSEEEAAALAFRAPVIVAVISSPNPDHRTPVWEQTLTAGAVCQTLLIAANAAGWAAQWLTEWPAYDPTIRKAFEMSSGEAIAGFVYIGTAQQAPKERNRPQLAAKLTVFGQTA</sequence>
<accession>E0TDT6</accession>
<reference evidence="10 11" key="2">
    <citation type="journal article" date="2011" name="J. Bacteriol.">
        <title>Complete genome sequence of strain HTCC2503T of Parvularcula bermudensis, the type species of the order "Parvularculales" in the class Alphaproteobacteria.</title>
        <authorList>
            <person name="Oh H.M."/>
            <person name="Kang I."/>
            <person name="Vergin K.L."/>
            <person name="Kang D."/>
            <person name="Rhee K.H."/>
            <person name="Giovannoni S.J."/>
            <person name="Cho J.C."/>
        </authorList>
    </citation>
    <scope>NUCLEOTIDE SEQUENCE [LARGE SCALE GENOMIC DNA]</scope>
    <source>
        <strain evidence="11">ATCC BAA-594 / HTCC2503 / KCTC 12087</strain>
    </source>
</reference>
<evidence type="ECO:0000256" key="7">
    <source>
        <dbReference type="PIRNR" id="PIRNR000232"/>
    </source>
</evidence>
<dbReference type="EMBL" id="CP002156">
    <property type="protein sequence ID" value="ADM10002.1"/>
    <property type="molecule type" value="Genomic_DNA"/>
</dbReference>
<feature type="binding site" evidence="8">
    <location>
        <position position="60"/>
    </location>
    <ligand>
        <name>FMN</name>
        <dbReference type="ChEBI" id="CHEBI:58210"/>
        <note>ligand shared between dimeric partners</note>
    </ligand>
</feature>
<feature type="binding site" evidence="8">
    <location>
        <position position="56"/>
    </location>
    <ligand>
        <name>FMN</name>
        <dbReference type="ChEBI" id="CHEBI:58210"/>
        <note>ligand shared between dimeric partners</note>
    </ligand>
</feature>
<feature type="binding site" description="in other chain" evidence="8">
    <location>
        <begin position="156"/>
        <end position="158"/>
    </location>
    <ligand>
        <name>FMN</name>
        <dbReference type="ChEBI" id="CHEBI:58210"/>
        <note>ligand shared between dimeric partners</note>
    </ligand>
</feature>
<keyword evidence="4 7" id="KW-0521">NADP</keyword>
<gene>
    <name evidence="10" type="ordered locus">PB2503_09749</name>
</gene>
<feature type="domain" description="Nitroreductase" evidence="9">
    <location>
        <begin position="38"/>
        <end position="186"/>
    </location>
</feature>
<dbReference type="Proteomes" id="UP000001302">
    <property type="component" value="Chromosome"/>
</dbReference>
<keyword evidence="3 7" id="KW-0288">FMN</keyword>
<keyword evidence="2 7" id="KW-0285">Flavoprotein</keyword>
<keyword evidence="11" id="KW-1185">Reference proteome</keyword>
<dbReference type="PANTHER" id="PTHR43821:SF1">
    <property type="entry name" value="NAD(P)H NITROREDUCTASE YDJA-RELATED"/>
    <property type="match status" value="1"/>
</dbReference>
<dbReference type="HOGENOM" id="CLU_070764_5_0_5"/>
<dbReference type="PIRSF" id="PIRSF000232">
    <property type="entry name" value="YdjA"/>
    <property type="match status" value="1"/>
</dbReference>
<dbReference type="InterPro" id="IPR026021">
    <property type="entry name" value="YdjA-like"/>
</dbReference>
<evidence type="ECO:0000313" key="11">
    <source>
        <dbReference type="Proteomes" id="UP000001302"/>
    </source>
</evidence>
<comment type="similarity">
    <text evidence="1 7">Belongs to the nitroreductase family.</text>
</comment>
<reference evidence="11" key="1">
    <citation type="submission" date="2010-08" db="EMBL/GenBank/DDBJ databases">
        <title>Genome sequence of Parvularcula bermudensis HTCC2503.</title>
        <authorList>
            <person name="Kang D.-M."/>
            <person name="Oh H.-M."/>
            <person name="Cho J.-C."/>
        </authorList>
    </citation>
    <scope>NUCLEOTIDE SEQUENCE [LARGE SCALE GENOMIC DNA]</scope>
    <source>
        <strain evidence="11">ATCC BAA-594 / HTCC2503 / KCTC 12087</strain>
    </source>
</reference>
<dbReference type="Pfam" id="PF00881">
    <property type="entry name" value="Nitroreductase"/>
    <property type="match status" value="1"/>
</dbReference>
<evidence type="ECO:0000256" key="4">
    <source>
        <dbReference type="ARBA" id="ARBA00022857"/>
    </source>
</evidence>
<dbReference type="AlphaFoldDB" id="E0TDT6"/>
<keyword evidence="6 7" id="KW-0520">NAD</keyword>
<dbReference type="SUPFAM" id="SSF55469">
    <property type="entry name" value="FMN-dependent nitroreductase-like"/>
    <property type="match status" value="1"/>
</dbReference>
<feature type="binding site" description="in other chain" evidence="8">
    <location>
        <begin position="29"/>
        <end position="31"/>
    </location>
    <ligand>
        <name>FMN</name>
        <dbReference type="ChEBI" id="CHEBI:58210"/>
        <note>ligand shared between dimeric partners</note>
    </ligand>
</feature>
<evidence type="ECO:0000256" key="1">
    <source>
        <dbReference type="ARBA" id="ARBA00007118"/>
    </source>
</evidence>
<dbReference type="InterPro" id="IPR052530">
    <property type="entry name" value="NAD(P)H_nitroreductase"/>
</dbReference>
<evidence type="ECO:0000256" key="6">
    <source>
        <dbReference type="ARBA" id="ARBA00023027"/>
    </source>
</evidence>
<evidence type="ECO:0000256" key="2">
    <source>
        <dbReference type="ARBA" id="ARBA00022630"/>
    </source>
</evidence>
<evidence type="ECO:0000313" key="10">
    <source>
        <dbReference type="EMBL" id="ADM10002.1"/>
    </source>
</evidence>
<evidence type="ECO:0000256" key="5">
    <source>
        <dbReference type="ARBA" id="ARBA00023002"/>
    </source>
</evidence>
<evidence type="ECO:0000256" key="8">
    <source>
        <dbReference type="PIRSR" id="PIRSR000232-1"/>
    </source>
</evidence>
<proteinExistence type="inferred from homology"/>
<dbReference type="InterPro" id="IPR029479">
    <property type="entry name" value="Nitroreductase"/>
</dbReference>
<protein>
    <recommendedName>
        <fullName evidence="7">Putative NAD(P)H nitroreductase</fullName>
        <ecNumber evidence="7">1.-.-.-</ecNumber>
    </recommendedName>
</protein>
<organism evidence="10 11">
    <name type="scientific">Parvularcula bermudensis (strain ATCC BAA-594 / HTCC2503 / KCTC 12087)</name>
    <dbReference type="NCBI Taxonomy" id="314260"/>
    <lineage>
        <taxon>Bacteria</taxon>
        <taxon>Pseudomonadati</taxon>
        <taxon>Pseudomonadota</taxon>
        <taxon>Alphaproteobacteria</taxon>
        <taxon>Parvularculales</taxon>
        <taxon>Parvularculaceae</taxon>
        <taxon>Parvularcula</taxon>
    </lineage>
</organism>
<name>E0TDT6_PARBH</name>
<keyword evidence="5 7" id="KW-0560">Oxidoreductase</keyword>
<dbReference type="STRING" id="314260.PB2503_09749"/>
<comment type="cofactor">
    <cofactor evidence="8">
        <name>FMN</name>
        <dbReference type="ChEBI" id="CHEBI:58210"/>
    </cofactor>
    <text evidence="8">Binds 1 FMN per subunit.</text>
</comment>
<evidence type="ECO:0000259" key="9">
    <source>
        <dbReference type="Pfam" id="PF00881"/>
    </source>
</evidence>
<dbReference type="EC" id="1.-.-.-" evidence="7"/>
<dbReference type="KEGG" id="pbr:PB2503_09749"/>
<dbReference type="PANTHER" id="PTHR43821">
    <property type="entry name" value="NAD(P)H NITROREDUCTASE YDJA-RELATED"/>
    <property type="match status" value="1"/>
</dbReference>
<evidence type="ECO:0000256" key="3">
    <source>
        <dbReference type="ARBA" id="ARBA00022643"/>
    </source>
</evidence>
<dbReference type="Gene3D" id="3.40.109.10">
    <property type="entry name" value="NADH Oxidase"/>
    <property type="match status" value="1"/>
</dbReference>
<dbReference type="InterPro" id="IPR000415">
    <property type="entry name" value="Nitroreductase-like"/>
</dbReference>
<dbReference type="eggNOG" id="COG0778">
    <property type="taxonomic scope" value="Bacteria"/>
</dbReference>
<dbReference type="GO" id="GO:0016491">
    <property type="term" value="F:oxidoreductase activity"/>
    <property type="evidence" value="ECO:0007669"/>
    <property type="project" value="UniProtKB-UniRule"/>
</dbReference>
<dbReference type="CDD" id="cd02135">
    <property type="entry name" value="YdjA-like"/>
    <property type="match status" value="1"/>
</dbReference>